<feature type="compositionally biased region" description="Basic and acidic residues" evidence="1">
    <location>
        <begin position="101"/>
        <end position="116"/>
    </location>
</feature>
<feature type="region of interest" description="Disordered" evidence="1">
    <location>
        <begin position="72"/>
        <end position="116"/>
    </location>
</feature>
<protein>
    <submittedName>
        <fullName evidence="2">Uncharacterized protein</fullName>
    </submittedName>
</protein>
<organism evidence="2 3">
    <name type="scientific">Streptomyces olivaceiscleroticus</name>
    <dbReference type="NCBI Taxonomy" id="68245"/>
    <lineage>
        <taxon>Bacteria</taxon>
        <taxon>Bacillati</taxon>
        <taxon>Actinomycetota</taxon>
        <taxon>Actinomycetes</taxon>
        <taxon>Kitasatosporales</taxon>
        <taxon>Streptomycetaceae</taxon>
        <taxon>Streptomyces</taxon>
    </lineage>
</organism>
<reference evidence="2 3" key="1">
    <citation type="journal article" date="2019" name="Int. J. Syst. Evol. Microbiol.">
        <title>The Global Catalogue of Microorganisms (GCM) 10K type strain sequencing project: providing services to taxonomists for standard genome sequencing and annotation.</title>
        <authorList>
            <consortium name="The Broad Institute Genomics Platform"/>
            <consortium name="The Broad Institute Genome Sequencing Center for Infectious Disease"/>
            <person name="Wu L."/>
            <person name="Ma J."/>
        </authorList>
    </citation>
    <scope>NUCLEOTIDE SEQUENCE [LARGE SCALE GENOMIC DNA]</scope>
    <source>
        <strain evidence="2 3">JCM 4805</strain>
    </source>
</reference>
<sequence>MSGSYASRCSGPSVAGPHRRYTLVRRLPGTLITSQDWPTVLEIADMLEVAYGHVRRLVDCATGGSCSFGTAAWAPDARRPPEHPAVDGCTSRQWSPYRRPKTTEDDRRRLKTAEDG</sequence>
<accession>A0ABN0ZKX9</accession>
<name>A0ABN0ZKX9_9ACTN</name>
<evidence type="ECO:0000256" key="1">
    <source>
        <dbReference type="SAM" id="MobiDB-lite"/>
    </source>
</evidence>
<feature type="compositionally biased region" description="Basic and acidic residues" evidence="1">
    <location>
        <begin position="76"/>
        <end position="85"/>
    </location>
</feature>
<gene>
    <name evidence="2" type="ORF">GCM10010361_14320</name>
</gene>
<keyword evidence="3" id="KW-1185">Reference proteome</keyword>
<evidence type="ECO:0000313" key="2">
    <source>
        <dbReference type="EMBL" id="GAA0451369.1"/>
    </source>
</evidence>
<dbReference type="Proteomes" id="UP001500909">
    <property type="component" value="Unassembled WGS sequence"/>
</dbReference>
<evidence type="ECO:0000313" key="3">
    <source>
        <dbReference type="Proteomes" id="UP001500909"/>
    </source>
</evidence>
<proteinExistence type="predicted"/>
<dbReference type="EMBL" id="BAAABY010000009">
    <property type="protein sequence ID" value="GAA0451369.1"/>
    <property type="molecule type" value="Genomic_DNA"/>
</dbReference>
<comment type="caution">
    <text evidence="2">The sequence shown here is derived from an EMBL/GenBank/DDBJ whole genome shotgun (WGS) entry which is preliminary data.</text>
</comment>